<proteinExistence type="predicted"/>
<organism evidence="2 3">
    <name type="scientific">Artemia franciscana</name>
    <name type="common">Brine shrimp</name>
    <name type="synonym">Artemia sanfranciscana</name>
    <dbReference type="NCBI Taxonomy" id="6661"/>
    <lineage>
        <taxon>Eukaryota</taxon>
        <taxon>Metazoa</taxon>
        <taxon>Ecdysozoa</taxon>
        <taxon>Arthropoda</taxon>
        <taxon>Crustacea</taxon>
        <taxon>Branchiopoda</taxon>
        <taxon>Anostraca</taxon>
        <taxon>Artemiidae</taxon>
        <taxon>Artemia</taxon>
    </lineage>
</organism>
<dbReference type="EMBL" id="JAVRJZ010000001">
    <property type="protein sequence ID" value="KAK2727496.1"/>
    <property type="molecule type" value="Genomic_DNA"/>
</dbReference>
<accession>A0AA88LKW6</accession>
<protein>
    <submittedName>
        <fullName evidence="2">Uncharacterized protein</fullName>
    </submittedName>
</protein>
<evidence type="ECO:0000256" key="1">
    <source>
        <dbReference type="SAM" id="Coils"/>
    </source>
</evidence>
<evidence type="ECO:0000313" key="2">
    <source>
        <dbReference type="EMBL" id="KAK2727496.1"/>
    </source>
</evidence>
<name>A0AA88LKW6_ARTSF</name>
<dbReference type="AlphaFoldDB" id="A0AA88LKW6"/>
<comment type="caution">
    <text evidence="2">The sequence shown here is derived from an EMBL/GenBank/DDBJ whole genome shotgun (WGS) entry which is preliminary data.</text>
</comment>
<keyword evidence="1" id="KW-0175">Coiled coil</keyword>
<sequence>MEKEKFNIRSLTQSLEVHLMLQSVATQIFIRQNTELVRLVTKYKERIRKLEDQLAYISEKEDAFKKKGVSYETGKLDDMDNVIKSQEMEIVAMRREIKYLSRKAPVTKQKKAQRTKVVSFK</sequence>
<keyword evidence="3" id="KW-1185">Reference proteome</keyword>
<evidence type="ECO:0000313" key="3">
    <source>
        <dbReference type="Proteomes" id="UP001187531"/>
    </source>
</evidence>
<feature type="coiled-coil region" evidence="1">
    <location>
        <begin position="33"/>
        <end position="103"/>
    </location>
</feature>
<reference evidence="2" key="1">
    <citation type="submission" date="2023-07" db="EMBL/GenBank/DDBJ databases">
        <title>Chromosome-level genome assembly of Artemia franciscana.</title>
        <authorList>
            <person name="Jo E."/>
        </authorList>
    </citation>
    <scope>NUCLEOTIDE SEQUENCE</scope>
    <source>
        <tissue evidence="2">Whole body</tissue>
    </source>
</reference>
<dbReference type="Proteomes" id="UP001187531">
    <property type="component" value="Unassembled WGS sequence"/>
</dbReference>
<gene>
    <name evidence="2" type="ORF">QYM36_008104</name>
</gene>